<evidence type="ECO:0000313" key="7">
    <source>
        <dbReference type="Proteomes" id="UP000276888"/>
    </source>
</evidence>
<keyword evidence="6" id="KW-0378">Hydrolase</keyword>
<dbReference type="KEGG" id="mlv:CVS47_00386"/>
<evidence type="ECO:0000256" key="1">
    <source>
        <dbReference type="ARBA" id="ARBA00005417"/>
    </source>
</evidence>
<dbReference type="SUPFAM" id="SSF52540">
    <property type="entry name" value="P-loop containing nucleoside triphosphate hydrolases"/>
    <property type="match status" value="2"/>
</dbReference>
<evidence type="ECO:0000313" key="6">
    <source>
        <dbReference type="EMBL" id="AZS35788.1"/>
    </source>
</evidence>
<dbReference type="NCBIfam" id="NF008453">
    <property type="entry name" value="PRK11308.1"/>
    <property type="match status" value="2"/>
</dbReference>
<evidence type="ECO:0000256" key="4">
    <source>
        <dbReference type="ARBA" id="ARBA00022840"/>
    </source>
</evidence>
<evidence type="ECO:0000259" key="5">
    <source>
        <dbReference type="PROSITE" id="PS50893"/>
    </source>
</evidence>
<dbReference type="GO" id="GO:0015833">
    <property type="term" value="P:peptide transport"/>
    <property type="evidence" value="ECO:0007669"/>
    <property type="project" value="InterPro"/>
</dbReference>
<proteinExistence type="inferred from homology"/>
<protein>
    <submittedName>
        <fullName evidence="6">Glutathione import ATP-binding protein GsiA</fullName>
        <ecNumber evidence="6">3.6.3.-</ecNumber>
    </submittedName>
</protein>
<keyword evidence="7" id="KW-1185">Reference proteome</keyword>
<dbReference type="CDD" id="cd03257">
    <property type="entry name" value="ABC_NikE_OppD_transporters"/>
    <property type="match status" value="2"/>
</dbReference>
<sequence length="539" mass="57983">MTGSPLLSVRDLRISYTSRGITREAVHGVSLDIEPGEVVAIVGESGSGKTTVAQSLIGMLAHNGAITAGSIRFDDLDVASFRDRAWRALRGEAIGLVPQDPTVSLNPVMKIGRQVAEPLRIHRGLSAADAAEAAVRILEEAGLSDPAQRAEQYPHQLSGGMRQRVLIGMALACTPRLIIADEPTSALDVTVQRQILDHIDTMIAVHHTAMLLITHDLAVAADRAQRIIVMCQGEIVEEGPSSEILSAPQHPYTRKLLAAAPSLATPSVRSAPPRLPEEGADDRVVRVEHVTKVFALPSGGSLTAVDDVSLSIRRGETLGLVGESGSGKSTLARIVLQLEKQSAGDVFIDGVAMSGLRSGELRSLRRRMQVVYQNPYASLDPRYTVASIIEEPLRAFRVGTKRQQRARTLELLDRVSLPAATAGRRAEELSGGMRQRVAIARALALSPELLVCDEPTSALDVSVQAQVLELLTELQHDLGVTILFISHDLAVVRQLSHRVAVMQFGVLREIGDVEQVFTAPSDPYTRQLLAAIPGRSVHA</sequence>
<dbReference type="Pfam" id="PF08352">
    <property type="entry name" value="oligo_HPY"/>
    <property type="match status" value="2"/>
</dbReference>
<dbReference type="AlphaFoldDB" id="A0A3Q9IZ17"/>
<dbReference type="Gene3D" id="3.40.50.300">
    <property type="entry name" value="P-loop containing nucleotide triphosphate hydrolases"/>
    <property type="match status" value="2"/>
</dbReference>
<keyword evidence="4 6" id="KW-0067">ATP-binding</keyword>
<evidence type="ECO:0000256" key="2">
    <source>
        <dbReference type="ARBA" id="ARBA00022448"/>
    </source>
</evidence>
<comment type="similarity">
    <text evidence="1">Belongs to the ABC transporter superfamily.</text>
</comment>
<gene>
    <name evidence="6" type="primary">gsiA_2</name>
    <name evidence="6" type="ORF">CVS47_00386</name>
</gene>
<dbReference type="EC" id="3.6.3.-" evidence="6"/>
<dbReference type="EMBL" id="CP031423">
    <property type="protein sequence ID" value="AZS35788.1"/>
    <property type="molecule type" value="Genomic_DNA"/>
</dbReference>
<accession>A0A3Q9IZ17</accession>
<dbReference type="PANTHER" id="PTHR43776">
    <property type="entry name" value="TRANSPORT ATP-BINDING PROTEIN"/>
    <property type="match status" value="1"/>
</dbReference>
<dbReference type="InterPro" id="IPR003439">
    <property type="entry name" value="ABC_transporter-like_ATP-bd"/>
</dbReference>
<dbReference type="NCBIfam" id="NF007739">
    <property type="entry name" value="PRK10419.1"/>
    <property type="match status" value="2"/>
</dbReference>
<dbReference type="GO" id="GO:0055085">
    <property type="term" value="P:transmembrane transport"/>
    <property type="evidence" value="ECO:0007669"/>
    <property type="project" value="UniProtKB-ARBA"/>
</dbReference>
<feature type="domain" description="ABC transporter" evidence="5">
    <location>
        <begin position="9"/>
        <end position="257"/>
    </location>
</feature>
<dbReference type="InterPro" id="IPR013563">
    <property type="entry name" value="Oligopep_ABC_C"/>
</dbReference>
<keyword evidence="2" id="KW-0813">Transport</keyword>
<dbReference type="GO" id="GO:0005524">
    <property type="term" value="F:ATP binding"/>
    <property type="evidence" value="ECO:0007669"/>
    <property type="project" value="UniProtKB-KW"/>
</dbReference>
<dbReference type="InterPro" id="IPR017871">
    <property type="entry name" value="ABC_transporter-like_CS"/>
</dbReference>
<reference evidence="6 7" key="1">
    <citation type="submission" date="2018-08" db="EMBL/GenBank/DDBJ databases">
        <title>Microbacterium lemovicicum sp. nov., a bacterium isolated from a natural uranium-rich soil.</title>
        <authorList>
            <person name="ORTET P."/>
        </authorList>
    </citation>
    <scope>NUCLEOTIDE SEQUENCE [LARGE SCALE GENOMIC DNA]</scope>
    <source>
        <strain evidence="6 7">Viu22</strain>
    </source>
</reference>
<name>A0A3Q9IZ17_9MICO</name>
<dbReference type="GO" id="GO:0016887">
    <property type="term" value="F:ATP hydrolysis activity"/>
    <property type="evidence" value="ECO:0007669"/>
    <property type="project" value="InterPro"/>
</dbReference>
<dbReference type="Pfam" id="PF00005">
    <property type="entry name" value="ABC_tran"/>
    <property type="match status" value="2"/>
</dbReference>
<dbReference type="Proteomes" id="UP000276888">
    <property type="component" value="Chromosome"/>
</dbReference>
<evidence type="ECO:0000256" key="3">
    <source>
        <dbReference type="ARBA" id="ARBA00022741"/>
    </source>
</evidence>
<dbReference type="InterPro" id="IPR003593">
    <property type="entry name" value="AAA+_ATPase"/>
</dbReference>
<keyword evidence="3" id="KW-0547">Nucleotide-binding</keyword>
<dbReference type="PROSITE" id="PS50893">
    <property type="entry name" value="ABC_TRANSPORTER_2"/>
    <property type="match status" value="2"/>
</dbReference>
<dbReference type="SMART" id="SM00382">
    <property type="entry name" value="AAA"/>
    <property type="match status" value="2"/>
</dbReference>
<dbReference type="PROSITE" id="PS00211">
    <property type="entry name" value="ABC_TRANSPORTER_1"/>
    <property type="match status" value="2"/>
</dbReference>
<dbReference type="InterPro" id="IPR027417">
    <property type="entry name" value="P-loop_NTPase"/>
</dbReference>
<feature type="domain" description="ABC transporter" evidence="5">
    <location>
        <begin position="285"/>
        <end position="529"/>
    </location>
</feature>
<dbReference type="FunFam" id="3.40.50.300:FF:000016">
    <property type="entry name" value="Oligopeptide ABC transporter ATP-binding component"/>
    <property type="match status" value="1"/>
</dbReference>
<organism evidence="6 7">
    <name type="scientific">Microbacterium lemovicicum</name>
    <dbReference type="NCBI Taxonomy" id="1072463"/>
    <lineage>
        <taxon>Bacteria</taxon>
        <taxon>Bacillati</taxon>
        <taxon>Actinomycetota</taxon>
        <taxon>Actinomycetes</taxon>
        <taxon>Micrococcales</taxon>
        <taxon>Microbacteriaceae</taxon>
        <taxon>Microbacterium</taxon>
    </lineage>
</organism>
<dbReference type="InterPro" id="IPR050319">
    <property type="entry name" value="ABC_transp_ATP-bind"/>
</dbReference>